<evidence type="ECO:0000313" key="2">
    <source>
        <dbReference type="Proteomes" id="UP000799537"/>
    </source>
</evidence>
<dbReference type="AlphaFoldDB" id="A0A6A6CS93"/>
<reference evidence="1" key="1">
    <citation type="journal article" date="2020" name="Stud. Mycol.">
        <title>101 Dothideomycetes genomes: a test case for predicting lifestyles and emergence of pathogens.</title>
        <authorList>
            <person name="Haridas S."/>
            <person name="Albert R."/>
            <person name="Binder M."/>
            <person name="Bloem J."/>
            <person name="Labutti K."/>
            <person name="Salamov A."/>
            <person name="Andreopoulos B."/>
            <person name="Baker S."/>
            <person name="Barry K."/>
            <person name="Bills G."/>
            <person name="Bluhm B."/>
            <person name="Cannon C."/>
            <person name="Castanera R."/>
            <person name="Culley D."/>
            <person name="Daum C."/>
            <person name="Ezra D."/>
            <person name="Gonzalez J."/>
            <person name="Henrissat B."/>
            <person name="Kuo A."/>
            <person name="Liang C."/>
            <person name="Lipzen A."/>
            <person name="Lutzoni F."/>
            <person name="Magnuson J."/>
            <person name="Mondo S."/>
            <person name="Nolan M."/>
            <person name="Ohm R."/>
            <person name="Pangilinan J."/>
            <person name="Park H.-J."/>
            <person name="Ramirez L."/>
            <person name="Alfaro M."/>
            <person name="Sun H."/>
            <person name="Tritt A."/>
            <person name="Yoshinaga Y."/>
            <person name="Zwiers L.-H."/>
            <person name="Turgeon B."/>
            <person name="Goodwin S."/>
            <person name="Spatafora J."/>
            <person name="Crous P."/>
            <person name="Grigoriev I."/>
        </authorList>
    </citation>
    <scope>NUCLEOTIDE SEQUENCE</scope>
    <source>
        <strain evidence="1">ATCC 36951</strain>
    </source>
</reference>
<name>A0A6A6CS93_ZASCE</name>
<organism evidence="1 2">
    <name type="scientific">Zasmidium cellare ATCC 36951</name>
    <dbReference type="NCBI Taxonomy" id="1080233"/>
    <lineage>
        <taxon>Eukaryota</taxon>
        <taxon>Fungi</taxon>
        <taxon>Dikarya</taxon>
        <taxon>Ascomycota</taxon>
        <taxon>Pezizomycotina</taxon>
        <taxon>Dothideomycetes</taxon>
        <taxon>Dothideomycetidae</taxon>
        <taxon>Mycosphaerellales</taxon>
        <taxon>Mycosphaerellaceae</taxon>
        <taxon>Zasmidium</taxon>
    </lineage>
</organism>
<dbReference type="RefSeq" id="XP_033670834.1">
    <property type="nucleotide sequence ID" value="XM_033811889.1"/>
</dbReference>
<sequence>MSRAVLLDCTISEELARCVEARNNKAALFGTLETLAKIEGCTAVYWGLQSDSQKHLWLVAGFEGPLKRFKLPLDRLSPFLAAPPRILEAVRLYDLCSLDSSIEVTIHLTRSSITHGYQLQEQPSDTPSGHEKTLLNSNADGEGWVDFQAAKWTGDVRFTFECKKPFDWLEAMKRIIPYMADPPRSPFLSAEQIDLTMIPHKFSMPSTTSYYRYLEAMKSSTNVESVTEIFKRMKAEETANEDGWVLVNEAV</sequence>
<gene>
    <name evidence="1" type="ORF">M409DRAFT_51732</name>
</gene>
<keyword evidence="2" id="KW-1185">Reference proteome</keyword>
<evidence type="ECO:0000313" key="1">
    <source>
        <dbReference type="EMBL" id="KAF2169945.1"/>
    </source>
</evidence>
<dbReference type="EMBL" id="ML993586">
    <property type="protein sequence ID" value="KAF2169945.1"/>
    <property type="molecule type" value="Genomic_DNA"/>
</dbReference>
<accession>A0A6A6CS93</accession>
<dbReference type="GeneID" id="54565161"/>
<proteinExistence type="predicted"/>
<dbReference type="Proteomes" id="UP000799537">
    <property type="component" value="Unassembled WGS sequence"/>
</dbReference>
<protein>
    <submittedName>
        <fullName evidence="1">Uncharacterized protein</fullName>
    </submittedName>
</protein>